<evidence type="ECO:0000313" key="6">
    <source>
        <dbReference type="EMBL" id="CAI2796502.1"/>
    </source>
</evidence>
<dbReference type="AlphaFoldDB" id="C3K952"/>
<feature type="modified residue" description="4-aspartylphosphate" evidence="3">
    <location>
        <position position="62"/>
    </location>
</feature>
<dbReference type="GO" id="GO:0000160">
    <property type="term" value="P:phosphorelay signal transduction system"/>
    <property type="evidence" value="ECO:0007669"/>
    <property type="project" value="InterPro"/>
</dbReference>
<dbReference type="Gene3D" id="1.10.10.10">
    <property type="entry name" value="Winged helix-like DNA-binding domain superfamily/Winged helix DNA-binding domain"/>
    <property type="match status" value="1"/>
</dbReference>
<feature type="domain" description="Response regulatory" evidence="5">
    <location>
        <begin position="10"/>
        <end position="127"/>
    </location>
</feature>
<reference evidence="6" key="2">
    <citation type="submission" date="2023-10" db="EMBL/GenBank/DDBJ databases">
        <authorList>
            <person name="Fortmann-Grote C."/>
        </authorList>
    </citation>
    <scope>NUCLEOTIDE SEQUENCE</scope>
    <source>
        <strain evidence="6">SBW25</strain>
    </source>
</reference>
<evidence type="ECO:0000259" key="4">
    <source>
        <dbReference type="PROSITE" id="PS50043"/>
    </source>
</evidence>
<dbReference type="HOGENOM" id="CLU_000445_90_8_6"/>
<dbReference type="Pfam" id="PF00196">
    <property type="entry name" value="GerE"/>
    <property type="match status" value="1"/>
</dbReference>
<dbReference type="CDD" id="cd06170">
    <property type="entry name" value="LuxR_C_like"/>
    <property type="match status" value="1"/>
</dbReference>
<dbReference type="PROSITE" id="PS50043">
    <property type="entry name" value="HTH_LUXR_2"/>
    <property type="match status" value="1"/>
</dbReference>
<dbReference type="InterPro" id="IPR016032">
    <property type="entry name" value="Sig_transdc_resp-reg_C-effctor"/>
</dbReference>
<sequence>MPWTLSMTHRIIVADDHPLFREGMLRTIERLIPTAIIEQAGNLDEVLALARSGAEVDSLILDLRFPGITSMQVIGQLRNEFKRTSIIVVSMIDDLEIISQVIAQGADGFIGKNVDPTGIAEAIMAIREGEVVVKYNPENPLLDPSLSSLTARQKQVLGLIAAGKTNKEIARQLGISPFTVRIHVSTLFKTLGVPTRAAAAAQFSNFPGASRWAGKLET</sequence>
<dbReference type="InterPro" id="IPR001789">
    <property type="entry name" value="Sig_transdc_resp-reg_receiver"/>
</dbReference>
<evidence type="ECO:0000256" key="3">
    <source>
        <dbReference type="PROSITE-ProRule" id="PRU00169"/>
    </source>
</evidence>
<protein>
    <submittedName>
        <fullName evidence="6 7">Two-component system, response regulator</fullName>
    </submittedName>
</protein>
<dbReference type="CDD" id="cd17535">
    <property type="entry name" value="REC_NarL-like"/>
    <property type="match status" value="1"/>
</dbReference>
<organism evidence="7">
    <name type="scientific">Pseudomonas fluorescens (strain SBW25)</name>
    <dbReference type="NCBI Taxonomy" id="216595"/>
    <lineage>
        <taxon>Bacteria</taxon>
        <taxon>Pseudomonadati</taxon>
        <taxon>Pseudomonadota</taxon>
        <taxon>Gammaproteobacteria</taxon>
        <taxon>Pseudomonadales</taxon>
        <taxon>Pseudomonadaceae</taxon>
        <taxon>Pseudomonas</taxon>
    </lineage>
</organism>
<dbReference type="InterPro" id="IPR051015">
    <property type="entry name" value="EvgA-like"/>
</dbReference>
<dbReference type="Gene3D" id="3.40.50.2300">
    <property type="match status" value="1"/>
</dbReference>
<dbReference type="Pfam" id="PF00072">
    <property type="entry name" value="Response_reg"/>
    <property type="match status" value="1"/>
</dbReference>
<proteinExistence type="predicted"/>
<dbReference type="InterPro" id="IPR036388">
    <property type="entry name" value="WH-like_DNA-bd_sf"/>
</dbReference>
<accession>C3K952</accession>
<dbReference type="InterPro" id="IPR011006">
    <property type="entry name" value="CheY-like_superfamily"/>
</dbReference>
<evidence type="ECO:0000313" key="7">
    <source>
        <dbReference type="EMBL" id="CAY48483.1"/>
    </source>
</evidence>
<name>C3K952_PSEFS</name>
<dbReference type="SUPFAM" id="SSF46894">
    <property type="entry name" value="C-terminal effector domain of the bipartite response regulators"/>
    <property type="match status" value="1"/>
</dbReference>
<dbReference type="SMART" id="SM00448">
    <property type="entry name" value="REC"/>
    <property type="match status" value="1"/>
</dbReference>
<dbReference type="GO" id="GO:0006355">
    <property type="term" value="P:regulation of DNA-templated transcription"/>
    <property type="evidence" value="ECO:0007669"/>
    <property type="project" value="InterPro"/>
</dbReference>
<dbReference type="Proteomes" id="UP001152918">
    <property type="component" value="Chromosome"/>
</dbReference>
<dbReference type="PANTHER" id="PTHR45566:SF2">
    <property type="entry name" value="NARL SUBFAMILY"/>
    <property type="match status" value="1"/>
</dbReference>
<evidence type="ECO:0000256" key="2">
    <source>
        <dbReference type="ARBA" id="ARBA00023125"/>
    </source>
</evidence>
<dbReference type="InterPro" id="IPR058245">
    <property type="entry name" value="NreC/VraR/RcsB-like_REC"/>
</dbReference>
<evidence type="ECO:0000256" key="1">
    <source>
        <dbReference type="ARBA" id="ARBA00022553"/>
    </source>
</evidence>
<gene>
    <name evidence="7" type="ordered locus">PFLU_2248</name>
</gene>
<dbReference type="GO" id="GO:0003677">
    <property type="term" value="F:DNA binding"/>
    <property type="evidence" value="ECO:0007669"/>
    <property type="project" value="UniProtKB-KW"/>
</dbReference>
<dbReference type="SMART" id="SM00421">
    <property type="entry name" value="HTH_LUXR"/>
    <property type="match status" value="1"/>
</dbReference>
<dbReference type="PRINTS" id="PR00038">
    <property type="entry name" value="HTHLUXR"/>
</dbReference>
<evidence type="ECO:0000259" key="5">
    <source>
        <dbReference type="PROSITE" id="PS50110"/>
    </source>
</evidence>
<dbReference type="InterPro" id="IPR000792">
    <property type="entry name" value="Tscrpt_reg_LuxR_C"/>
</dbReference>
<dbReference type="SUPFAM" id="SSF52172">
    <property type="entry name" value="CheY-like"/>
    <property type="match status" value="1"/>
</dbReference>
<dbReference type="eggNOG" id="COG2197">
    <property type="taxonomic scope" value="Bacteria"/>
</dbReference>
<dbReference type="EMBL" id="AM181176">
    <property type="protein sequence ID" value="CAY48483.1"/>
    <property type="molecule type" value="Genomic_DNA"/>
</dbReference>
<dbReference type="KEGG" id="pfs:PFLU_2248"/>
<dbReference type="PROSITE" id="PS50110">
    <property type="entry name" value="RESPONSE_REGULATORY"/>
    <property type="match status" value="1"/>
</dbReference>
<dbReference type="EMBL" id="OV986001">
    <property type="protein sequence ID" value="CAI2796502.1"/>
    <property type="molecule type" value="Genomic_DNA"/>
</dbReference>
<feature type="domain" description="HTH luxR-type" evidence="4">
    <location>
        <begin position="142"/>
        <end position="206"/>
    </location>
</feature>
<keyword evidence="2" id="KW-0238">DNA-binding</keyword>
<keyword evidence="1 3" id="KW-0597">Phosphoprotein</keyword>
<reference evidence="7" key="1">
    <citation type="journal article" date="2009" name="Genome Biol.">
        <title>Genomic and genetic analyses of diversity and plant interactions of Pseudomonas fluorescens.</title>
        <authorList>
            <person name="Silby M.W."/>
            <person name="Cerdeno-Tarraga A.M."/>
            <person name="Vernikos G.S."/>
            <person name="Giddens S.R."/>
            <person name="Jackson R.W."/>
            <person name="Preston G.M."/>
            <person name="Zhang X.X."/>
            <person name="Moon C.D."/>
            <person name="Gehrig S.M."/>
            <person name="Godfrey S.A."/>
            <person name="Knight C.G."/>
            <person name="Malone J.G."/>
            <person name="Robinson Z."/>
            <person name="Spiers A.J."/>
            <person name="Harris S."/>
            <person name="Challis G.L."/>
            <person name="Yaxley A.M."/>
            <person name="Harris D."/>
            <person name="Seeger K."/>
            <person name="Murphy L."/>
            <person name="Rutter S."/>
            <person name="Squares R."/>
            <person name="Quail M.A."/>
            <person name="Saunders E."/>
            <person name="Mavromatis K."/>
            <person name="Brettin T.S."/>
            <person name="Bentley S.D."/>
            <person name="Hothersall J."/>
            <person name="Stephens E."/>
            <person name="Thomas C.M."/>
            <person name="Parkhill J."/>
            <person name="Levy S.B."/>
            <person name="Rainey P.B."/>
            <person name="Thomson N.R."/>
        </authorList>
    </citation>
    <scope>NUCLEOTIDE SEQUENCE [LARGE SCALE GENOMIC DNA]</scope>
    <source>
        <strain evidence="7">SBW25</strain>
    </source>
</reference>
<dbReference type="PANTHER" id="PTHR45566">
    <property type="entry name" value="HTH-TYPE TRANSCRIPTIONAL REGULATOR YHJB-RELATED"/>
    <property type="match status" value="1"/>
</dbReference>